<dbReference type="Proteomes" id="UP000294723">
    <property type="component" value="Unassembled WGS sequence"/>
</dbReference>
<keyword evidence="3" id="KW-1185">Reference proteome</keyword>
<dbReference type="AlphaFoldDB" id="A0A4R5BT41"/>
<evidence type="ECO:0000256" key="1">
    <source>
        <dbReference type="SAM" id="MobiDB-lite"/>
    </source>
</evidence>
<feature type="region of interest" description="Disordered" evidence="1">
    <location>
        <begin position="269"/>
        <end position="288"/>
    </location>
</feature>
<proteinExistence type="predicted"/>
<protein>
    <recommendedName>
        <fullName evidence="4">Guanylate cyclase domain-containing protein</fullName>
    </recommendedName>
</protein>
<evidence type="ECO:0008006" key="4">
    <source>
        <dbReference type="Google" id="ProtNLM"/>
    </source>
</evidence>
<organism evidence="2 3">
    <name type="scientific">Saccharopolyspora karakumensis</name>
    <dbReference type="NCBI Taxonomy" id="2530386"/>
    <lineage>
        <taxon>Bacteria</taxon>
        <taxon>Bacillati</taxon>
        <taxon>Actinomycetota</taxon>
        <taxon>Actinomycetes</taxon>
        <taxon>Pseudonocardiales</taxon>
        <taxon>Pseudonocardiaceae</taxon>
        <taxon>Saccharopolyspora</taxon>
    </lineage>
</organism>
<evidence type="ECO:0000313" key="2">
    <source>
        <dbReference type="EMBL" id="TDD90231.1"/>
    </source>
</evidence>
<name>A0A4R5BT41_9PSEU</name>
<reference evidence="2 3" key="1">
    <citation type="submission" date="2019-03" db="EMBL/GenBank/DDBJ databases">
        <title>Draft genome sequences of novel Actinobacteria.</title>
        <authorList>
            <person name="Sahin N."/>
            <person name="Ay H."/>
            <person name="Saygin H."/>
        </authorList>
    </citation>
    <scope>NUCLEOTIDE SEQUENCE [LARGE SCALE GENOMIC DNA]</scope>
    <source>
        <strain evidence="2 3">5K548</strain>
    </source>
</reference>
<dbReference type="EMBL" id="SMLA01000009">
    <property type="protein sequence ID" value="TDD90231.1"/>
    <property type="molecule type" value="Genomic_DNA"/>
</dbReference>
<accession>A0A4R5BT41</accession>
<comment type="caution">
    <text evidence="2">The sequence shown here is derived from an EMBL/GenBank/DDBJ whole genome shotgun (WGS) entry which is preliminary data.</text>
</comment>
<dbReference type="RefSeq" id="WP_132682033.1">
    <property type="nucleotide sequence ID" value="NZ_SMLA01000009.1"/>
</dbReference>
<evidence type="ECO:0000313" key="3">
    <source>
        <dbReference type="Proteomes" id="UP000294723"/>
    </source>
</evidence>
<sequence length="288" mass="32594">MTELVRRRLCLAVDAEKYGSQDDQRQHAIQKGLHAVLDFAAQRCGLDRSRWDRQPQGDGEFAVLPDDQPETVVVDDFVRELARALTRHNKDFKPEARLRLRLAIHVGVAIPACNGYSGQGAVVVHRIRDCEPLRRALADITDTDLVVALSDRIYQDIVQHGHTALVPEDMQPIAVRDKEFNEHAWLYVPITRAIPSAPASPTSFPQTFVVNRFCGPCPRKLRQLRRSALEPRSLDVIWRAPANATRIRDRHPRARTGEPTGHRCEHLLQRGQRSELDLRHQGAAGPPR</sequence>
<gene>
    <name evidence="2" type="ORF">E1202_08560</name>
</gene>
<feature type="compositionally biased region" description="Basic and acidic residues" evidence="1">
    <location>
        <begin position="269"/>
        <end position="280"/>
    </location>
</feature>